<name>A0ABR9K5P8_9ACTN</name>
<dbReference type="InterPro" id="IPR036388">
    <property type="entry name" value="WH-like_DNA-bd_sf"/>
</dbReference>
<keyword evidence="6" id="KW-1185">Reference proteome</keyword>
<evidence type="ECO:0000256" key="3">
    <source>
        <dbReference type="ARBA" id="ARBA00023163"/>
    </source>
</evidence>
<dbReference type="PANTHER" id="PTHR42756">
    <property type="entry name" value="TRANSCRIPTIONAL REGULATOR, MARR"/>
    <property type="match status" value="1"/>
</dbReference>
<dbReference type="Gene3D" id="1.10.10.10">
    <property type="entry name" value="Winged helix-like DNA-binding domain superfamily/Winged helix DNA-binding domain"/>
    <property type="match status" value="1"/>
</dbReference>
<keyword evidence="3" id="KW-0804">Transcription</keyword>
<organism evidence="5 6">
    <name type="scientific">Nonomuraea africana</name>
    <dbReference type="NCBI Taxonomy" id="46171"/>
    <lineage>
        <taxon>Bacteria</taxon>
        <taxon>Bacillati</taxon>
        <taxon>Actinomycetota</taxon>
        <taxon>Actinomycetes</taxon>
        <taxon>Streptosporangiales</taxon>
        <taxon>Streptosporangiaceae</taxon>
        <taxon>Nonomuraea</taxon>
    </lineage>
</organism>
<proteinExistence type="predicted"/>
<dbReference type="GO" id="GO:0003677">
    <property type="term" value="F:DNA binding"/>
    <property type="evidence" value="ECO:0007669"/>
    <property type="project" value="UniProtKB-KW"/>
</dbReference>
<protein>
    <submittedName>
        <fullName evidence="5">DNA-binding MarR family transcriptional regulator</fullName>
    </submittedName>
</protein>
<dbReference type="PANTHER" id="PTHR42756:SF1">
    <property type="entry name" value="TRANSCRIPTIONAL REPRESSOR OF EMRAB OPERON"/>
    <property type="match status" value="1"/>
</dbReference>
<evidence type="ECO:0000313" key="5">
    <source>
        <dbReference type="EMBL" id="MBE1557341.1"/>
    </source>
</evidence>
<dbReference type="SUPFAM" id="SSF46785">
    <property type="entry name" value="Winged helix' DNA-binding domain"/>
    <property type="match status" value="1"/>
</dbReference>
<dbReference type="RefSeq" id="WP_192772989.1">
    <property type="nucleotide sequence ID" value="NZ_BAAASY010000015.1"/>
</dbReference>
<dbReference type="InterPro" id="IPR000835">
    <property type="entry name" value="HTH_MarR-typ"/>
</dbReference>
<sequence>MATAGLLTRRRDEKDHRLVRLYLTEKGQALREPVTADREFLESRITAGLSDEELTGLTSALRKVLANARRLNTGPLDT</sequence>
<keyword evidence="2 5" id="KW-0238">DNA-binding</keyword>
<evidence type="ECO:0000256" key="1">
    <source>
        <dbReference type="ARBA" id="ARBA00023015"/>
    </source>
</evidence>
<evidence type="ECO:0000256" key="2">
    <source>
        <dbReference type="ARBA" id="ARBA00023125"/>
    </source>
</evidence>
<feature type="domain" description="HTH marR-type" evidence="4">
    <location>
        <begin position="1"/>
        <end position="66"/>
    </location>
</feature>
<dbReference type="PROSITE" id="PS50995">
    <property type="entry name" value="HTH_MARR_2"/>
    <property type="match status" value="1"/>
</dbReference>
<evidence type="ECO:0000259" key="4">
    <source>
        <dbReference type="PROSITE" id="PS50995"/>
    </source>
</evidence>
<reference evidence="5 6" key="1">
    <citation type="submission" date="2020-10" db="EMBL/GenBank/DDBJ databases">
        <title>Sequencing the genomes of 1000 actinobacteria strains.</title>
        <authorList>
            <person name="Klenk H.-P."/>
        </authorList>
    </citation>
    <scope>NUCLEOTIDE SEQUENCE [LARGE SCALE GENOMIC DNA]</scope>
    <source>
        <strain evidence="5 6">DSM 43748</strain>
    </source>
</reference>
<comment type="caution">
    <text evidence="5">The sequence shown here is derived from an EMBL/GenBank/DDBJ whole genome shotgun (WGS) entry which is preliminary data.</text>
</comment>
<keyword evidence="1" id="KW-0805">Transcription regulation</keyword>
<accession>A0ABR9K5P8</accession>
<dbReference type="PRINTS" id="PR00598">
    <property type="entry name" value="HTHMARR"/>
</dbReference>
<gene>
    <name evidence="5" type="ORF">H4W81_000120</name>
</gene>
<evidence type="ECO:0000313" key="6">
    <source>
        <dbReference type="Proteomes" id="UP000661607"/>
    </source>
</evidence>
<dbReference type="Proteomes" id="UP000661607">
    <property type="component" value="Unassembled WGS sequence"/>
</dbReference>
<dbReference type="InterPro" id="IPR036390">
    <property type="entry name" value="WH_DNA-bd_sf"/>
</dbReference>
<dbReference type="EMBL" id="JADBEF010000001">
    <property type="protein sequence ID" value="MBE1557341.1"/>
    <property type="molecule type" value="Genomic_DNA"/>
</dbReference>